<dbReference type="GO" id="GO:0005615">
    <property type="term" value="C:extracellular space"/>
    <property type="evidence" value="ECO:0007669"/>
    <property type="project" value="TreeGrafter"/>
</dbReference>
<dbReference type="Proteomes" id="UP000095282">
    <property type="component" value="Unplaced"/>
</dbReference>
<protein>
    <submittedName>
        <fullName evidence="3">FAS1 domain-containing protein</fullName>
    </submittedName>
</protein>
<dbReference type="PROSITE" id="PS50213">
    <property type="entry name" value="FAS1"/>
    <property type="match status" value="2"/>
</dbReference>
<feature type="domain" description="FAS1" evidence="1">
    <location>
        <begin position="1"/>
        <end position="19"/>
    </location>
</feature>
<dbReference type="FunFam" id="2.30.180.10:FF:000060">
    <property type="entry name" value="Protein CBG03800"/>
    <property type="match status" value="1"/>
</dbReference>
<dbReference type="eggNOG" id="KOG1437">
    <property type="taxonomic scope" value="Eukaryota"/>
</dbReference>
<dbReference type="PANTHER" id="PTHR10900:SF77">
    <property type="entry name" value="FI19380P1"/>
    <property type="match status" value="1"/>
</dbReference>
<feature type="domain" description="FAS1" evidence="1">
    <location>
        <begin position="23"/>
        <end position="168"/>
    </location>
</feature>
<name>A0A1I7U6H8_9PELO</name>
<keyword evidence="2" id="KW-1185">Reference proteome</keyword>
<evidence type="ECO:0000313" key="3">
    <source>
        <dbReference type="WBParaSite" id="Csp11.Scaffold629.g15353.t1"/>
    </source>
</evidence>
<dbReference type="WBParaSite" id="Csp11.Scaffold629.g15353.t1">
    <property type="protein sequence ID" value="Csp11.Scaffold629.g15353.t1"/>
    <property type="gene ID" value="Csp11.Scaffold629.g15353"/>
</dbReference>
<sequence>MMDNVAATNGIVHYIERVLGVPYQTLWEIMRNESRIQASFHMMSNLQLRYSMDPWQVLTPEQNFTFFVPTNEAWQKQPPSLVARMNDGNHWQALQYVYKRHVLQGQALMYTDLRERTYVMMNDEKVVITRRGRFFELYWPRGNRRARVIEGGEIAGINGYMHMIDNVLIYEPDLRAQACDTEPFFLQLLIVSLVMVWRPGWFSYTVFFYR</sequence>
<dbReference type="STRING" id="1561998.A0A1I7U6H8"/>
<dbReference type="SUPFAM" id="SSF82153">
    <property type="entry name" value="FAS1 domain"/>
    <property type="match status" value="1"/>
</dbReference>
<reference evidence="3" key="1">
    <citation type="submission" date="2016-11" db="UniProtKB">
        <authorList>
            <consortium name="WormBaseParasite"/>
        </authorList>
    </citation>
    <scope>IDENTIFICATION</scope>
</reference>
<evidence type="ECO:0000259" key="1">
    <source>
        <dbReference type="PROSITE" id="PS50213"/>
    </source>
</evidence>
<proteinExistence type="predicted"/>
<organism evidence="2 3">
    <name type="scientific">Caenorhabditis tropicalis</name>
    <dbReference type="NCBI Taxonomy" id="1561998"/>
    <lineage>
        <taxon>Eukaryota</taxon>
        <taxon>Metazoa</taxon>
        <taxon>Ecdysozoa</taxon>
        <taxon>Nematoda</taxon>
        <taxon>Chromadorea</taxon>
        <taxon>Rhabditida</taxon>
        <taxon>Rhabditina</taxon>
        <taxon>Rhabditomorpha</taxon>
        <taxon>Rhabditoidea</taxon>
        <taxon>Rhabditidae</taxon>
        <taxon>Peloderinae</taxon>
        <taxon>Caenorhabditis</taxon>
    </lineage>
</organism>
<accession>A0A1I7U6H8</accession>
<dbReference type="InterPro" id="IPR000782">
    <property type="entry name" value="FAS1_domain"/>
</dbReference>
<evidence type="ECO:0000313" key="2">
    <source>
        <dbReference type="Proteomes" id="UP000095282"/>
    </source>
</evidence>
<dbReference type="InterPro" id="IPR050904">
    <property type="entry name" value="Adhesion/Biosynth-related"/>
</dbReference>
<dbReference type="Gene3D" id="2.30.180.10">
    <property type="entry name" value="FAS1 domain"/>
    <property type="match status" value="1"/>
</dbReference>
<dbReference type="AlphaFoldDB" id="A0A1I7U6H8"/>
<dbReference type="InterPro" id="IPR036378">
    <property type="entry name" value="FAS1_dom_sf"/>
</dbReference>
<dbReference type="Pfam" id="PF02469">
    <property type="entry name" value="Fasciclin"/>
    <property type="match status" value="1"/>
</dbReference>
<dbReference type="SMART" id="SM00554">
    <property type="entry name" value="FAS1"/>
    <property type="match status" value="1"/>
</dbReference>
<dbReference type="PANTHER" id="PTHR10900">
    <property type="entry name" value="PERIOSTIN-RELATED"/>
    <property type="match status" value="1"/>
</dbReference>